<comment type="subcellular location">
    <subcellularLocation>
        <location evidence="1">Cell membrane</location>
        <topology evidence="1">Single-pass type I membrane protein</topology>
    </subcellularLocation>
</comment>
<evidence type="ECO:0000256" key="18">
    <source>
        <dbReference type="PIRSR" id="PIRSR000615-1"/>
    </source>
</evidence>
<name>A0A3Q2FY70_CYPVA</name>
<sequence length="1048" mass="115615">MRASIRGPIGSLLHVLLGVFLFHPEGGVALELLPSSSEVLLHSESNFTVVCSGWSSVKWRLPQASDGGHGVLVEDAGTSSTLRFINATWRNSGRYTCEEPSADQSRAVDVFISGQGPEQWFVPQSSPHVYKYADEGTVPCVVSNPKLNVSLYERPDKTKVDGVKYEPALGFTGPLNDAGHVCVARNGDEEKESQVFYVFTVFDSKKMEVELSVSSQVLKQGEDLTVNCTVRDVDMVFFSWNFPRRSEIEPLTDFLPNEIRSFVNISMATVSDSGVYVCKAQDSQLRWTVRKNISITVLDRGYVHLRPSGNTNISSPVHYTVELKVLVDGHPAPNLTWSRLNHTISPATINSTHLKGHRYVSTLTLHQVQLDHTGTYKVTAVNEDDTKEVTFYLEVTAPPRIVSLVEVDKSAILCVSEGVPRPSVTWYTCPASIRCSNLSDGWMSQSGEQNTTTVTEGGVARVRSVLTLKTLSSVSAVRCEATNTAGGRVRDLRVLRASLLSQLIVLVAVLVLVILGVIFFIILIALWRNKPHYEPRWKLIESPSSEGHQWTYVDPEDLPLSSTWEIPRDHVVLGQVLGSGPFGRIVEATVSGLTDSDTRTKAVVKMMKYKRDGVQSLMSELKVLGYVGPHLNIVNLLGACTSQGPVYLITEFCPHGDLLGYLHRNKATFGQMDAPRRSNSDGGYMDMNKDERGRYVPLKELRDAVHEPAPPGVYQEVTTLLLSDSPTLTLQDLLSFSFQVAQAMDFLSSRKCVNRDLAARNVLVCNGKLVKVCDFGLARDLQKDQDYIIRGNVSEFISCCPCFMSSLGLVLSCTAFISFQSFLALKWMSPETIFQNIYSSESDVWSYGVLLWEIFSLGHSPYPELRTTRQFGSALKRGHRMDRPEHAPSDLYEVMKQCWDEDPLSRPSFSSLVSTVGAMLSADYRQRYLQLTEDFLKGKNPAVVQSSLSRQAAEETDGQRNNQKGDPASEAKVHQLGAEPDGPGPSHSTFIIPVSDVTVETIAALDAVSPQLSEPAAISESKEVTPPPDATEPPTSSSSPDEEEESCL</sequence>
<feature type="signal peptide" evidence="24">
    <location>
        <begin position="1"/>
        <end position="29"/>
    </location>
</feature>
<dbReference type="InterPro" id="IPR050122">
    <property type="entry name" value="RTK"/>
</dbReference>
<dbReference type="InterPro" id="IPR007110">
    <property type="entry name" value="Ig-like_dom"/>
</dbReference>
<keyword evidence="9" id="KW-0418">Kinase</keyword>
<evidence type="ECO:0000256" key="16">
    <source>
        <dbReference type="ARBA" id="ARBA00023319"/>
    </source>
</evidence>
<organism evidence="27 28">
    <name type="scientific">Cyprinodon variegatus</name>
    <name type="common">Sheepshead minnow</name>
    <dbReference type="NCBI Taxonomy" id="28743"/>
    <lineage>
        <taxon>Eukaryota</taxon>
        <taxon>Metazoa</taxon>
        <taxon>Chordata</taxon>
        <taxon>Craniata</taxon>
        <taxon>Vertebrata</taxon>
        <taxon>Euteleostomi</taxon>
        <taxon>Actinopterygii</taxon>
        <taxon>Neopterygii</taxon>
        <taxon>Teleostei</taxon>
        <taxon>Neoteleostei</taxon>
        <taxon>Acanthomorphata</taxon>
        <taxon>Ovalentaria</taxon>
        <taxon>Atherinomorphae</taxon>
        <taxon>Cyprinodontiformes</taxon>
        <taxon>Cyprinodontidae</taxon>
        <taxon>Cyprinodon</taxon>
    </lineage>
</organism>
<proteinExistence type="predicted"/>
<evidence type="ECO:0000256" key="22">
    <source>
        <dbReference type="SAM" id="MobiDB-lite"/>
    </source>
</evidence>
<feature type="transmembrane region" description="Helical" evidence="23">
    <location>
        <begin position="503"/>
        <end position="527"/>
    </location>
</feature>
<dbReference type="InterPro" id="IPR036179">
    <property type="entry name" value="Ig-like_dom_sf"/>
</dbReference>
<evidence type="ECO:0000256" key="23">
    <source>
        <dbReference type="SAM" id="Phobius"/>
    </source>
</evidence>
<dbReference type="InterPro" id="IPR001824">
    <property type="entry name" value="Tyr_kinase_rcpt_3_CS"/>
</dbReference>
<dbReference type="GeneTree" id="ENSGT00940000157138"/>
<evidence type="ECO:0000259" key="26">
    <source>
        <dbReference type="PROSITE" id="PS50835"/>
    </source>
</evidence>
<dbReference type="Pfam" id="PF00047">
    <property type="entry name" value="ig"/>
    <property type="match status" value="1"/>
</dbReference>
<evidence type="ECO:0000256" key="8">
    <source>
        <dbReference type="ARBA" id="ARBA00022741"/>
    </source>
</evidence>
<dbReference type="OMA" id="GPDEWFV"/>
<dbReference type="PIRSF" id="PIRSF000615">
    <property type="entry name" value="TyrPK_CSF1-R"/>
    <property type="match status" value="1"/>
</dbReference>
<evidence type="ECO:0000256" key="17">
    <source>
        <dbReference type="ARBA" id="ARBA00051243"/>
    </source>
</evidence>
<dbReference type="AlphaFoldDB" id="A0A3Q2FY70"/>
<dbReference type="GO" id="GO:0060326">
    <property type="term" value="P:cell chemotaxis"/>
    <property type="evidence" value="ECO:0007669"/>
    <property type="project" value="TreeGrafter"/>
</dbReference>
<dbReference type="Ensembl" id="ENSCVAT00000020721.1">
    <property type="protein sequence ID" value="ENSCVAP00000013242.1"/>
    <property type="gene ID" value="ENSCVAG00000015714.1"/>
</dbReference>
<feature type="region of interest" description="Disordered" evidence="22">
    <location>
        <begin position="946"/>
        <end position="990"/>
    </location>
</feature>
<keyword evidence="4" id="KW-1003">Cell membrane</keyword>
<dbReference type="SUPFAM" id="SSF56112">
    <property type="entry name" value="Protein kinase-like (PK-like)"/>
    <property type="match status" value="1"/>
</dbReference>
<keyword evidence="11 23" id="KW-1133">Transmembrane helix</keyword>
<dbReference type="GO" id="GO:0005524">
    <property type="term" value="F:ATP binding"/>
    <property type="evidence" value="ECO:0007669"/>
    <property type="project" value="UniProtKB-KW"/>
</dbReference>
<dbReference type="SMART" id="SM00409">
    <property type="entry name" value="IG"/>
    <property type="match status" value="3"/>
</dbReference>
<feature type="binding site" evidence="20">
    <location>
        <position position="761"/>
    </location>
    <ligand>
        <name>Mg(2+)</name>
        <dbReference type="ChEBI" id="CHEBI:18420"/>
    </ligand>
</feature>
<evidence type="ECO:0000259" key="25">
    <source>
        <dbReference type="PROSITE" id="PS50011"/>
    </source>
</evidence>
<protein>
    <recommendedName>
        <fullName evidence="2">receptor protein-tyrosine kinase</fullName>
        <ecNumber evidence="2">2.7.10.1</ecNumber>
    </recommendedName>
</protein>
<evidence type="ECO:0000256" key="7">
    <source>
        <dbReference type="ARBA" id="ARBA00022692"/>
    </source>
</evidence>
<dbReference type="PANTHER" id="PTHR24416:SF53">
    <property type="entry name" value="PLATELET-DERIVED GROWTH FACTOR RECEPTOR BETA"/>
    <property type="match status" value="1"/>
</dbReference>
<keyword evidence="3" id="KW-0217">Developmental protein</keyword>
<dbReference type="SMART" id="SM00408">
    <property type="entry name" value="IGc2"/>
    <property type="match status" value="3"/>
</dbReference>
<evidence type="ECO:0000256" key="2">
    <source>
        <dbReference type="ARBA" id="ARBA00011902"/>
    </source>
</evidence>
<keyword evidence="16" id="KW-0393">Immunoglobulin domain</keyword>
<dbReference type="GO" id="GO:0043235">
    <property type="term" value="C:receptor complex"/>
    <property type="evidence" value="ECO:0007669"/>
    <property type="project" value="TreeGrafter"/>
</dbReference>
<keyword evidence="24" id="KW-0732">Signal</keyword>
<dbReference type="Gene3D" id="2.60.40.10">
    <property type="entry name" value="Immunoglobulins"/>
    <property type="match status" value="5"/>
</dbReference>
<feature type="binding site" evidence="19">
    <location>
        <position position="605"/>
    </location>
    <ligand>
        <name>ATP</name>
        <dbReference type="ChEBI" id="CHEBI:30616"/>
    </ligand>
</feature>
<feature type="chain" id="PRO_5044598178" description="receptor protein-tyrosine kinase" evidence="24">
    <location>
        <begin position="30"/>
        <end position="1048"/>
    </location>
</feature>
<feature type="binding site" evidence="20">
    <location>
        <position position="774"/>
    </location>
    <ligand>
        <name>Mg(2+)</name>
        <dbReference type="ChEBI" id="CHEBI:18420"/>
    </ligand>
</feature>
<dbReference type="InterPro" id="IPR013098">
    <property type="entry name" value="Ig_I-set"/>
</dbReference>
<evidence type="ECO:0000256" key="15">
    <source>
        <dbReference type="ARBA" id="ARBA00023180"/>
    </source>
</evidence>
<keyword evidence="10 19" id="KW-0067">ATP-binding</keyword>
<dbReference type="Proteomes" id="UP000265020">
    <property type="component" value="Unassembled WGS sequence"/>
</dbReference>
<dbReference type="GO" id="GO:0048407">
    <property type="term" value="F:platelet-derived growth factor binding"/>
    <property type="evidence" value="ECO:0007669"/>
    <property type="project" value="TreeGrafter"/>
</dbReference>
<dbReference type="PROSITE" id="PS00240">
    <property type="entry name" value="RECEPTOR_TYR_KIN_III"/>
    <property type="match status" value="1"/>
</dbReference>
<dbReference type="GO" id="GO:0046872">
    <property type="term" value="F:metal ion binding"/>
    <property type="evidence" value="ECO:0007669"/>
    <property type="project" value="UniProtKB-KW"/>
</dbReference>
<dbReference type="PANTHER" id="PTHR24416">
    <property type="entry name" value="TYROSINE-PROTEIN KINASE RECEPTOR"/>
    <property type="match status" value="1"/>
</dbReference>
<evidence type="ECO:0000256" key="6">
    <source>
        <dbReference type="ARBA" id="ARBA00022679"/>
    </source>
</evidence>
<dbReference type="InterPro" id="IPR001245">
    <property type="entry name" value="Ser-Thr/Tyr_kinase_cat_dom"/>
</dbReference>
<keyword evidence="15" id="KW-0325">Glycoprotein</keyword>
<dbReference type="EC" id="2.7.10.1" evidence="2"/>
<dbReference type="Pfam" id="PF25305">
    <property type="entry name" value="Ig_PDGFR_d4"/>
    <property type="match status" value="1"/>
</dbReference>
<dbReference type="Gene3D" id="1.10.510.10">
    <property type="entry name" value="Transferase(Phosphotransferase) domain 1"/>
    <property type="match status" value="1"/>
</dbReference>
<feature type="domain" description="Ig-like" evidence="26">
    <location>
        <begin position="207"/>
        <end position="294"/>
    </location>
</feature>
<evidence type="ECO:0000256" key="20">
    <source>
        <dbReference type="PIRSR" id="PIRSR000615-3"/>
    </source>
</evidence>
<keyword evidence="28" id="KW-1185">Reference proteome</keyword>
<dbReference type="GO" id="GO:0005019">
    <property type="term" value="F:platelet-derived growth factor beta-receptor activity"/>
    <property type="evidence" value="ECO:0007669"/>
    <property type="project" value="TreeGrafter"/>
</dbReference>
<dbReference type="STRING" id="28743.ENSCVAP00000013242"/>
<evidence type="ECO:0000256" key="12">
    <source>
        <dbReference type="ARBA" id="ARBA00023136"/>
    </source>
</evidence>
<dbReference type="GO" id="GO:0001525">
    <property type="term" value="P:angiogenesis"/>
    <property type="evidence" value="ECO:0007669"/>
    <property type="project" value="TreeGrafter"/>
</dbReference>
<evidence type="ECO:0000256" key="11">
    <source>
        <dbReference type="ARBA" id="ARBA00022989"/>
    </source>
</evidence>
<feature type="domain" description="Ig-like" evidence="26">
    <location>
        <begin position="399"/>
        <end position="495"/>
    </location>
</feature>
<evidence type="ECO:0000256" key="10">
    <source>
        <dbReference type="ARBA" id="ARBA00022840"/>
    </source>
</evidence>
<reference evidence="27" key="1">
    <citation type="submission" date="2025-05" db="UniProtKB">
        <authorList>
            <consortium name="Ensembl"/>
        </authorList>
    </citation>
    <scope>IDENTIFICATION</scope>
</reference>
<feature type="region of interest" description="Disordered" evidence="22">
    <location>
        <begin position="1010"/>
        <end position="1048"/>
    </location>
</feature>
<dbReference type="InterPro" id="IPR013783">
    <property type="entry name" value="Ig-like_fold"/>
</dbReference>
<evidence type="ECO:0000256" key="3">
    <source>
        <dbReference type="ARBA" id="ARBA00022473"/>
    </source>
</evidence>
<feature type="site" description="Important for interaction with phosphotyrosine-binding proteins" evidence="21">
    <location>
        <position position="928"/>
    </location>
</feature>
<keyword evidence="6" id="KW-0808">Transferase</keyword>
<keyword evidence="20" id="KW-0479">Metal-binding</keyword>
<evidence type="ECO:0000313" key="28">
    <source>
        <dbReference type="Proteomes" id="UP000265020"/>
    </source>
</evidence>
<dbReference type="InterPro" id="IPR003598">
    <property type="entry name" value="Ig_sub2"/>
</dbReference>
<dbReference type="Gene3D" id="3.30.200.20">
    <property type="entry name" value="Phosphorylase Kinase, domain 1"/>
    <property type="match status" value="1"/>
</dbReference>
<comment type="catalytic activity">
    <reaction evidence="17">
        <text>L-tyrosyl-[protein] + ATP = O-phospho-L-tyrosyl-[protein] + ADP + H(+)</text>
        <dbReference type="Rhea" id="RHEA:10596"/>
        <dbReference type="Rhea" id="RHEA-COMP:10136"/>
        <dbReference type="Rhea" id="RHEA-COMP:20101"/>
        <dbReference type="ChEBI" id="CHEBI:15378"/>
        <dbReference type="ChEBI" id="CHEBI:30616"/>
        <dbReference type="ChEBI" id="CHEBI:46858"/>
        <dbReference type="ChEBI" id="CHEBI:61978"/>
        <dbReference type="ChEBI" id="CHEBI:456216"/>
        <dbReference type="EC" id="2.7.10.1"/>
    </reaction>
</comment>
<feature type="binding site" evidence="19">
    <location>
        <position position="760"/>
    </location>
    <ligand>
        <name>ATP</name>
        <dbReference type="ChEBI" id="CHEBI:30616"/>
    </ligand>
</feature>
<dbReference type="GO" id="GO:0014911">
    <property type="term" value="P:positive regulation of smooth muscle cell migration"/>
    <property type="evidence" value="ECO:0007669"/>
    <property type="project" value="TreeGrafter"/>
</dbReference>
<dbReference type="PROSITE" id="PS50011">
    <property type="entry name" value="PROTEIN_KINASE_DOM"/>
    <property type="match status" value="1"/>
</dbReference>
<evidence type="ECO:0000313" key="27">
    <source>
        <dbReference type="Ensembl" id="ENSCVAP00000013240.1"/>
    </source>
</evidence>
<feature type="transmembrane region" description="Helical" evidence="23">
    <location>
        <begin position="796"/>
        <end position="824"/>
    </location>
</feature>
<evidence type="ECO:0000256" key="9">
    <source>
        <dbReference type="ARBA" id="ARBA00022777"/>
    </source>
</evidence>
<keyword evidence="8 19" id="KW-0547">Nucleotide-binding</keyword>
<evidence type="ECO:0000256" key="14">
    <source>
        <dbReference type="ARBA" id="ARBA00023157"/>
    </source>
</evidence>
<evidence type="ECO:0000256" key="21">
    <source>
        <dbReference type="PIRSR" id="PIRSR000615-4"/>
    </source>
</evidence>
<evidence type="ECO:0000256" key="5">
    <source>
        <dbReference type="ARBA" id="ARBA00022553"/>
    </source>
</evidence>
<dbReference type="Pfam" id="PF07714">
    <property type="entry name" value="PK_Tyr_Ser-Thr"/>
    <property type="match status" value="2"/>
</dbReference>
<keyword evidence="5" id="KW-0597">Phosphoprotein</keyword>
<evidence type="ECO:0000256" key="19">
    <source>
        <dbReference type="PIRSR" id="PIRSR000615-2"/>
    </source>
</evidence>
<dbReference type="PROSITE" id="PS50835">
    <property type="entry name" value="IG_LIKE"/>
    <property type="match status" value="2"/>
</dbReference>
<keyword evidence="13" id="KW-0829">Tyrosine-protein kinase</keyword>
<evidence type="ECO:0000256" key="13">
    <source>
        <dbReference type="ARBA" id="ARBA00023137"/>
    </source>
</evidence>
<dbReference type="InterPro" id="IPR003599">
    <property type="entry name" value="Ig_sub"/>
</dbReference>
<feature type="active site" description="Proton acceptor" evidence="18">
    <location>
        <position position="756"/>
    </location>
</feature>
<dbReference type="InterPro" id="IPR000719">
    <property type="entry name" value="Prot_kinase_dom"/>
</dbReference>
<feature type="domain" description="Protein kinase" evidence="25">
    <location>
        <begin position="571"/>
        <end position="929"/>
    </location>
</feature>
<feature type="binding site" evidence="19">
    <location>
        <begin position="651"/>
        <end position="657"/>
    </location>
    <ligand>
        <name>ATP</name>
        <dbReference type="ChEBI" id="CHEBI:30616"/>
    </ligand>
</feature>
<dbReference type="InterPro" id="IPR013151">
    <property type="entry name" value="Immunoglobulin_dom"/>
</dbReference>
<dbReference type="SUPFAM" id="SSF48726">
    <property type="entry name" value="Immunoglobulin"/>
    <property type="match status" value="3"/>
</dbReference>
<keyword evidence="12 23" id="KW-0472">Membrane</keyword>
<dbReference type="FunFam" id="1.10.510.10:FF:001927">
    <property type="entry name" value="Receptor protein-tyrosine kinase"/>
    <property type="match status" value="1"/>
</dbReference>
<dbReference type="Pfam" id="PF07679">
    <property type="entry name" value="I-set"/>
    <property type="match status" value="1"/>
</dbReference>
<dbReference type="GO" id="GO:0005886">
    <property type="term" value="C:plasma membrane"/>
    <property type="evidence" value="ECO:0007669"/>
    <property type="project" value="UniProtKB-SubCell"/>
</dbReference>
<accession>A0A3Q2FY70</accession>
<evidence type="ECO:0000256" key="1">
    <source>
        <dbReference type="ARBA" id="ARBA00004251"/>
    </source>
</evidence>
<evidence type="ECO:0000256" key="24">
    <source>
        <dbReference type="SAM" id="SignalP"/>
    </source>
</evidence>
<keyword evidence="7 23" id="KW-0812">Transmembrane</keyword>
<keyword evidence="20" id="KW-0460">Magnesium</keyword>
<dbReference type="InterPro" id="IPR011009">
    <property type="entry name" value="Kinase-like_dom_sf"/>
</dbReference>
<dbReference type="Ensembl" id="ENSCVAT00000020702.1">
    <property type="protein sequence ID" value="ENSCVAP00000013240.1"/>
    <property type="gene ID" value="ENSCVAG00000015714.1"/>
</dbReference>
<evidence type="ECO:0000256" key="4">
    <source>
        <dbReference type="ARBA" id="ARBA00022475"/>
    </source>
</evidence>
<keyword evidence="14" id="KW-1015">Disulfide bond</keyword>